<reference evidence="2 3" key="1">
    <citation type="journal article" date="2015" name="Nature">
        <title>rRNA introns, odd ribosomes, and small enigmatic genomes across a large radiation of phyla.</title>
        <authorList>
            <person name="Brown C.T."/>
            <person name="Hug L.A."/>
            <person name="Thomas B.C."/>
            <person name="Sharon I."/>
            <person name="Castelle C.J."/>
            <person name="Singh A."/>
            <person name="Wilkins M.J."/>
            <person name="Williams K.H."/>
            <person name="Banfield J.F."/>
        </authorList>
    </citation>
    <scope>NUCLEOTIDE SEQUENCE [LARGE SCALE GENOMIC DNA]</scope>
</reference>
<comment type="caution">
    <text evidence="2">The sequence shown here is derived from an EMBL/GenBank/DDBJ whole genome shotgun (WGS) entry which is preliminary data.</text>
</comment>
<feature type="transmembrane region" description="Helical" evidence="1">
    <location>
        <begin position="43"/>
        <end position="63"/>
    </location>
</feature>
<organism evidence="2 3">
    <name type="scientific">Candidatus Uhrbacteria bacterium GW2011_GWF2_46_218</name>
    <dbReference type="NCBI Taxonomy" id="1619001"/>
    <lineage>
        <taxon>Bacteria</taxon>
        <taxon>Candidatus Uhriibacteriota</taxon>
    </lineage>
</organism>
<dbReference type="InterPro" id="IPR052528">
    <property type="entry name" value="Sugar_transport-like"/>
</dbReference>
<feature type="transmembrane region" description="Helical" evidence="1">
    <location>
        <begin position="100"/>
        <end position="118"/>
    </location>
</feature>
<keyword evidence="1" id="KW-1133">Transmembrane helix</keyword>
<dbReference type="SUPFAM" id="SSF103473">
    <property type="entry name" value="MFS general substrate transporter"/>
    <property type="match status" value="2"/>
</dbReference>
<dbReference type="AlphaFoldDB" id="A0A0G1PMQ7"/>
<gene>
    <name evidence="2" type="ORF">UX45_C0006G0034</name>
</gene>
<dbReference type="PANTHER" id="PTHR23526">
    <property type="entry name" value="INTEGRAL MEMBRANE TRANSPORT PROTEIN-RELATED"/>
    <property type="match status" value="1"/>
</dbReference>
<keyword evidence="1" id="KW-0472">Membrane</keyword>
<dbReference type="PANTHER" id="PTHR23526:SF2">
    <property type="entry name" value="MAJOR FACILITATOR SUPERFAMILY (MFS) PROFILE DOMAIN-CONTAINING PROTEIN"/>
    <property type="match status" value="1"/>
</dbReference>
<evidence type="ECO:0000256" key="1">
    <source>
        <dbReference type="SAM" id="Phobius"/>
    </source>
</evidence>
<dbReference type="Gene3D" id="1.20.1250.20">
    <property type="entry name" value="MFS general substrate transporter like domains"/>
    <property type="match status" value="1"/>
</dbReference>
<dbReference type="EMBL" id="LCMG01000006">
    <property type="protein sequence ID" value="KKU33982.1"/>
    <property type="molecule type" value="Genomic_DNA"/>
</dbReference>
<evidence type="ECO:0000313" key="2">
    <source>
        <dbReference type="EMBL" id="KKU33982.1"/>
    </source>
</evidence>
<evidence type="ECO:0000313" key="3">
    <source>
        <dbReference type="Proteomes" id="UP000034705"/>
    </source>
</evidence>
<dbReference type="Pfam" id="PF07690">
    <property type="entry name" value="MFS_1"/>
    <property type="match status" value="1"/>
</dbReference>
<dbReference type="GO" id="GO:0022857">
    <property type="term" value="F:transmembrane transporter activity"/>
    <property type="evidence" value="ECO:0007669"/>
    <property type="project" value="InterPro"/>
</dbReference>
<dbReference type="InterPro" id="IPR036259">
    <property type="entry name" value="MFS_trans_sf"/>
</dbReference>
<feature type="transmembrane region" description="Helical" evidence="1">
    <location>
        <begin position="142"/>
        <end position="162"/>
    </location>
</feature>
<feature type="transmembrane region" description="Helical" evidence="1">
    <location>
        <begin position="168"/>
        <end position="191"/>
    </location>
</feature>
<sequence>MRFYSSFSANERRLLLSFLFFIIAWPVFSVFTNTFLWRHSQDIFTVIVFNLGLYLGLPLGFLINSALLHRFPSKTLFFFGCILQGIGPLLLTLINPSSYIIITILGTCLGLPMGLYWGNRNLITLRITEGQHRINFLSMESFQNTAVGMIIPIFVGIYLTSFSGGINIRYLIVTVLAFSFLLIAGALILSLKIKIPHVKLSSAWITHASTFWNHLRWFEFFDGVITANEGLLSLMMILVFLGMEDAVGGTKSGVAILAAVMMYFFGKRIRTKDYARVIQLSLLLIGGSAAIFAFFFNAWSVIVCFAAFGLINGFRATAMMSIIYRIVDEEVARTQKNRFAYLLDREIFLNIGRLTILLALLVSTIFAPTTTLRYGLLLTSLLHIPLLASLHKLKLH</sequence>
<feature type="transmembrane region" description="Helical" evidence="1">
    <location>
        <begin position="12"/>
        <end position="31"/>
    </location>
</feature>
<feature type="transmembrane region" description="Helical" evidence="1">
    <location>
        <begin position="247"/>
        <end position="265"/>
    </location>
</feature>
<accession>A0A0G1PMQ7</accession>
<proteinExistence type="predicted"/>
<dbReference type="Proteomes" id="UP000034705">
    <property type="component" value="Unassembled WGS sequence"/>
</dbReference>
<dbReference type="InterPro" id="IPR011701">
    <property type="entry name" value="MFS"/>
</dbReference>
<keyword evidence="1" id="KW-0812">Transmembrane</keyword>
<protein>
    <submittedName>
        <fullName evidence="2">Transporter, MFS superfamily protein</fullName>
    </submittedName>
</protein>
<name>A0A0G1PMQ7_9BACT</name>
<feature type="transmembrane region" description="Helical" evidence="1">
    <location>
        <begin position="277"/>
        <end position="299"/>
    </location>
</feature>
<feature type="transmembrane region" description="Helical" evidence="1">
    <location>
        <begin position="347"/>
        <end position="366"/>
    </location>
</feature>
<feature type="transmembrane region" description="Helical" evidence="1">
    <location>
        <begin position="220"/>
        <end position="241"/>
    </location>
</feature>
<feature type="transmembrane region" description="Helical" evidence="1">
    <location>
        <begin position="305"/>
        <end position="327"/>
    </location>
</feature>
<feature type="transmembrane region" description="Helical" evidence="1">
    <location>
        <begin position="75"/>
        <end position="94"/>
    </location>
</feature>